<dbReference type="GeneID" id="101822714"/>
<proteinExistence type="inferred from homology"/>
<organism evidence="4 5">
    <name type="scientific">Mesocricetus auratus</name>
    <name type="common">Golden hamster</name>
    <dbReference type="NCBI Taxonomy" id="10036"/>
    <lineage>
        <taxon>Eukaryota</taxon>
        <taxon>Metazoa</taxon>
        <taxon>Chordata</taxon>
        <taxon>Craniata</taxon>
        <taxon>Vertebrata</taxon>
        <taxon>Euteleostomi</taxon>
        <taxon>Mammalia</taxon>
        <taxon>Eutheria</taxon>
        <taxon>Euarchontoglires</taxon>
        <taxon>Glires</taxon>
        <taxon>Rodentia</taxon>
        <taxon>Myomorpha</taxon>
        <taxon>Muroidea</taxon>
        <taxon>Cricetidae</taxon>
        <taxon>Cricetinae</taxon>
        <taxon>Mesocricetus</taxon>
    </lineage>
</organism>
<evidence type="ECO:0000256" key="2">
    <source>
        <dbReference type="SAM" id="MobiDB-lite"/>
    </source>
</evidence>
<name>A0A1U7R330_MESAU</name>
<feature type="region of interest" description="Disordered" evidence="2">
    <location>
        <begin position="484"/>
        <end position="512"/>
    </location>
</feature>
<feature type="compositionally biased region" description="Basic residues" evidence="2">
    <location>
        <begin position="561"/>
        <end position="570"/>
    </location>
</feature>
<dbReference type="Pfam" id="PF20846">
    <property type="entry name" value="PNMA_N"/>
    <property type="match status" value="1"/>
</dbReference>
<keyword evidence="4" id="KW-1185">Reference proteome</keyword>
<dbReference type="KEGG" id="maua:101822714"/>
<accession>A0A1U7R330</accession>
<feature type="domain" description="Paraneoplastic antigen Ma-like N-terminal" evidence="3">
    <location>
        <begin position="1"/>
        <end position="92"/>
    </location>
</feature>
<comment type="similarity">
    <text evidence="1">Belongs to the PNMA family.</text>
</comment>
<dbReference type="OrthoDB" id="115435at2759"/>
<feature type="compositionally biased region" description="Acidic residues" evidence="2">
    <location>
        <begin position="528"/>
        <end position="555"/>
    </location>
</feature>
<dbReference type="Proteomes" id="UP000886700">
    <property type="component" value="Unplaced"/>
</dbReference>
<protein>
    <submittedName>
        <fullName evidence="5">Paraneoplastic antigen-like protein 8B</fullName>
    </submittedName>
</protein>
<evidence type="ECO:0000313" key="4">
    <source>
        <dbReference type="Proteomes" id="UP000886700"/>
    </source>
</evidence>
<feature type="compositionally biased region" description="Low complexity" evidence="2">
    <location>
        <begin position="578"/>
        <end position="587"/>
    </location>
</feature>
<feature type="compositionally biased region" description="Basic residues" evidence="2">
    <location>
        <begin position="651"/>
        <end position="667"/>
    </location>
</feature>
<feature type="compositionally biased region" description="Basic residues" evidence="2">
    <location>
        <begin position="152"/>
        <end position="183"/>
    </location>
</feature>
<sequence>MTMNLLQDWCKELEVEVHRALLITGIPERLQQADIEATLRPNLQPLGNYRLRTVRAVTKEKAQAALVEFGADFDHSAIPIHIRGDNGIWKILSKDRGQDARVLRQMRRLLLDERPMDDFREIAIPLVLEAQAQAKGLGKEAKKAGSSEGAARNRRGRRGGKRRSRSHKFTVQKGKKRGRGGRRARSESDDSSDDSLGIVIEEIYAEDLSIDEDQRALYATLQAAAKELTKKWAFRGDQDEGDGPREFLALVTVTDKAKKEEIEKDLPGTESICLNIKDEKSGVPDLVALLAVRDTPVVEVDSEGEEEEEEENEEEEEEEEEEDDDDDDDDSDGESLENGEQGKEGADNPEFVAIVAYTDPADPSAREEMLKIASVIETLGWGDKKDKKDVLPQVLSVMSKDTSGPRVKVEEAGRQVDAMVLRKAEEDGNLLECISTLAEAENCPKGKKSGLGLLRGWTAEGHQGGLLELVALLAAQDMVEAVKEEEASRWGGGGGGGGSGGSGGRKCDHSQGGLSDVLAFLASQENLESNEESDDESDTESEGDSDDTDSEESEPGDSVSKKPRAKRARTGSKSLAPAGATAASAASRARKTRRGGRGRGRAVTPEKKVGSGAATEDHAGNNKKKKGSAGAGARARAGEAKGQPAAVPKSTRGKKARRGPRRAPKCR</sequence>
<dbReference type="CTD" id="57469"/>
<evidence type="ECO:0000256" key="1">
    <source>
        <dbReference type="ARBA" id="ARBA00007024"/>
    </source>
</evidence>
<dbReference type="InterPro" id="IPR026523">
    <property type="entry name" value="PNMA"/>
</dbReference>
<dbReference type="PANTHER" id="PTHR23095:SF45">
    <property type="entry name" value="PARANEOPLASTIC ANTIGEN-LIKE PROTEIN 8B"/>
    <property type="match status" value="1"/>
</dbReference>
<feature type="compositionally biased region" description="Acidic residues" evidence="2">
    <location>
        <begin position="300"/>
        <end position="337"/>
    </location>
</feature>
<dbReference type="InterPro" id="IPR048271">
    <property type="entry name" value="PNMA_N"/>
</dbReference>
<dbReference type="RefSeq" id="XP_005086478.1">
    <property type="nucleotide sequence ID" value="XM_005086421.3"/>
</dbReference>
<dbReference type="PANTHER" id="PTHR23095">
    <property type="entry name" value="PARANEOPLASTIC ANTIGEN"/>
    <property type="match status" value="1"/>
</dbReference>
<feature type="region of interest" description="Disordered" evidence="2">
    <location>
        <begin position="294"/>
        <end position="350"/>
    </location>
</feature>
<dbReference type="STRING" id="10036.ENSMAUP00000017714"/>
<dbReference type="eggNOG" id="KOG0657">
    <property type="taxonomic scope" value="Eukaryota"/>
</dbReference>
<dbReference type="AlphaFoldDB" id="A0A1U7R330"/>
<reference evidence="5" key="1">
    <citation type="submission" date="2025-08" db="UniProtKB">
        <authorList>
            <consortium name="RefSeq"/>
        </authorList>
    </citation>
    <scope>IDENTIFICATION</scope>
    <source>
        <tissue evidence="5">Liver</tissue>
    </source>
</reference>
<feature type="region of interest" description="Disordered" evidence="2">
    <location>
        <begin position="138"/>
        <end position="193"/>
    </location>
</feature>
<feature type="region of interest" description="Disordered" evidence="2">
    <location>
        <begin position="526"/>
        <end position="667"/>
    </location>
</feature>
<feature type="compositionally biased region" description="Gly residues" evidence="2">
    <location>
        <begin position="490"/>
        <end position="504"/>
    </location>
</feature>
<evidence type="ECO:0000259" key="3">
    <source>
        <dbReference type="Pfam" id="PF20846"/>
    </source>
</evidence>
<evidence type="ECO:0000313" key="5">
    <source>
        <dbReference type="RefSeq" id="XP_005086478.1"/>
    </source>
</evidence>
<gene>
    <name evidence="5" type="primary">Pnma8b</name>
</gene>
<feature type="compositionally biased region" description="Basic residues" evidence="2">
    <location>
        <begin position="588"/>
        <end position="600"/>
    </location>
</feature>
<feature type="compositionally biased region" description="Basic and acidic residues" evidence="2">
    <location>
        <begin position="604"/>
        <end position="620"/>
    </location>
</feature>